<dbReference type="PROSITE" id="PS51670">
    <property type="entry name" value="SHKT"/>
    <property type="match status" value="2"/>
</dbReference>
<reference evidence="14 15" key="1">
    <citation type="journal article" date="2020" name="G3 (Bethesda)">
        <title>Improved Reference Genome for Cyclotella cryptica CCMP332, a Model for Cell Wall Morphogenesis, Salinity Adaptation, and Lipid Production in Diatoms (Bacillariophyta).</title>
        <authorList>
            <person name="Roberts W.R."/>
            <person name="Downey K.M."/>
            <person name="Ruck E.C."/>
            <person name="Traller J.C."/>
            <person name="Alverson A.J."/>
        </authorList>
    </citation>
    <scope>NUCLEOTIDE SEQUENCE [LARGE SCALE GENOMIC DNA]</scope>
    <source>
        <strain evidence="14 15">CCMP332</strain>
    </source>
</reference>
<organism evidence="14 15">
    <name type="scientific">Cyclotella cryptica</name>
    <dbReference type="NCBI Taxonomy" id="29204"/>
    <lineage>
        <taxon>Eukaryota</taxon>
        <taxon>Sar</taxon>
        <taxon>Stramenopiles</taxon>
        <taxon>Ochrophyta</taxon>
        <taxon>Bacillariophyta</taxon>
        <taxon>Coscinodiscophyceae</taxon>
        <taxon>Thalassiosirophycidae</taxon>
        <taxon>Stephanodiscales</taxon>
        <taxon>Stephanodiscaceae</taxon>
        <taxon>Cyclotella</taxon>
    </lineage>
</organism>
<comment type="cofactor">
    <cofactor evidence="1">
        <name>L-ascorbate</name>
        <dbReference type="ChEBI" id="CHEBI:38290"/>
    </cofactor>
</comment>
<feature type="compositionally biased region" description="Acidic residues" evidence="11">
    <location>
        <begin position="1"/>
        <end position="12"/>
    </location>
</feature>
<keyword evidence="15" id="KW-1185">Reference proteome</keyword>
<evidence type="ECO:0000259" key="13">
    <source>
        <dbReference type="PROSITE" id="PS51670"/>
    </source>
</evidence>
<evidence type="ECO:0000256" key="6">
    <source>
        <dbReference type="ARBA" id="ARBA00022964"/>
    </source>
</evidence>
<dbReference type="Pfam" id="PF13640">
    <property type="entry name" value="2OG-FeII_Oxy_3"/>
    <property type="match status" value="1"/>
</dbReference>
<dbReference type="InterPro" id="IPR045054">
    <property type="entry name" value="P4HA-like"/>
</dbReference>
<feature type="region of interest" description="Disordered" evidence="11">
    <location>
        <begin position="1"/>
        <end position="20"/>
    </location>
</feature>
<evidence type="ECO:0000256" key="1">
    <source>
        <dbReference type="ARBA" id="ARBA00001961"/>
    </source>
</evidence>
<feature type="region of interest" description="Disordered" evidence="11">
    <location>
        <begin position="375"/>
        <end position="394"/>
    </location>
</feature>
<evidence type="ECO:0000313" key="15">
    <source>
        <dbReference type="Proteomes" id="UP001516023"/>
    </source>
</evidence>
<dbReference type="SMART" id="SM00254">
    <property type="entry name" value="ShKT"/>
    <property type="match status" value="3"/>
</dbReference>
<feature type="domain" description="Fe2OG dioxygenase" evidence="12">
    <location>
        <begin position="432"/>
        <end position="537"/>
    </location>
</feature>
<name>A0ABD3QX69_9STRA</name>
<dbReference type="InterPro" id="IPR003582">
    <property type="entry name" value="ShKT_dom"/>
</dbReference>
<dbReference type="InterPro" id="IPR005123">
    <property type="entry name" value="Oxoglu/Fe-dep_dioxygenase_dom"/>
</dbReference>
<gene>
    <name evidence="14" type="ORF">HJC23_008482</name>
</gene>
<dbReference type="PANTHER" id="PTHR10869:SF235">
    <property type="entry name" value="PROCOLLAGEN-PROLINE 4-DIOXYGENASE"/>
    <property type="match status" value="1"/>
</dbReference>
<dbReference type="GO" id="GO:0051213">
    <property type="term" value="F:dioxygenase activity"/>
    <property type="evidence" value="ECO:0007669"/>
    <property type="project" value="UniProtKB-KW"/>
</dbReference>
<proteinExistence type="predicted"/>
<dbReference type="AlphaFoldDB" id="A0ABD3QX69"/>
<accession>A0ABD3QX69</accession>
<keyword evidence="4" id="KW-0812">Transmembrane</keyword>
<dbReference type="EMBL" id="JABMIG020000006">
    <property type="protein sequence ID" value="KAL3804667.1"/>
    <property type="molecule type" value="Genomic_DNA"/>
</dbReference>
<feature type="domain" description="ShKT" evidence="13">
    <location>
        <begin position="107"/>
        <end position="141"/>
    </location>
</feature>
<dbReference type="SMART" id="SM00702">
    <property type="entry name" value="P4Hc"/>
    <property type="match status" value="1"/>
</dbReference>
<evidence type="ECO:0000256" key="7">
    <source>
        <dbReference type="ARBA" id="ARBA00022989"/>
    </source>
</evidence>
<evidence type="ECO:0000256" key="5">
    <source>
        <dbReference type="ARBA" id="ARBA00022723"/>
    </source>
</evidence>
<keyword evidence="6" id="KW-0223">Dioxygenase</keyword>
<dbReference type="InterPro" id="IPR044862">
    <property type="entry name" value="Pro_4_hyd_alph_FE2OG_OXY"/>
</dbReference>
<keyword evidence="8" id="KW-0560">Oxidoreductase</keyword>
<comment type="caution">
    <text evidence="14">The sequence shown here is derived from an EMBL/GenBank/DDBJ whole genome shotgun (WGS) entry which is preliminary data.</text>
</comment>
<evidence type="ECO:0000256" key="10">
    <source>
        <dbReference type="ARBA" id="ARBA00023136"/>
    </source>
</evidence>
<feature type="domain" description="ShKT" evidence="13">
    <location>
        <begin position="245"/>
        <end position="279"/>
    </location>
</feature>
<evidence type="ECO:0000259" key="12">
    <source>
        <dbReference type="PROSITE" id="PS51471"/>
    </source>
</evidence>
<evidence type="ECO:0008006" key="16">
    <source>
        <dbReference type="Google" id="ProtNLM"/>
    </source>
</evidence>
<evidence type="ECO:0000256" key="2">
    <source>
        <dbReference type="ARBA" id="ARBA00004167"/>
    </source>
</evidence>
<dbReference type="FunFam" id="2.60.120.620:FF:000031">
    <property type="entry name" value="Predicted protein"/>
    <property type="match status" value="1"/>
</dbReference>
<keyword evidence="9" id="KW-0408">Iron</keyword>
<evidence type="ECO:0000256" key="9">
    <source>
        <dbReference type="ARBA" id="ARBA00023004"/>
    </source>
</evidence>
<dbReference type="Gene3D" id="2.60.120.620">
    <property type="entry name" value="q2cbj1_9rhob like domain"/>
    <property type="match status" value="1"/>
</dbReference>
<dbReference type="PROSITE" id="PS51471">
    <property type="entry name" value="FE2OG_OXY"/>
    <property type="match status" value="1"/>
</dbReference>
<evidence type="ECO:0000256" key="11">
    <source>
        <dbReference type="SAM" id="MobiDB-lite"/>
    </source>
</evidence>
<dbReference type="GO" id="GO:0012505">
    <property type="term" value="C:endomembrane system"/>
    <property type="evidence" value="ECO:0007669"/>
    <property type="project" value="UniProtKB-SubCell"/>
</dbReference>
<comment type="subcellular location">
    <subcellularLocation>
        <location evidence="3">Endomembrane system</location>
    </subcellularLocation>
    <subcellularLocation>
        <location evidence="2">Membrane</location>
        <topology evidence="2">Single-pass membrane protein</topology>
    </subcellularLocation>
</comment>
<protein>
    <recommendedName>
        <fullName evidence="16">Procollagen-proline 4-dioxygenase</fullName>
    </recommendedName>
</protein>
<evidence type="ECO:0000256" key="4">
    <source>
        <dbReference type="ARBA" id="ARBA00022692"/>
    </source>
</evidence>
<evidence type="ECO:0000256" key="3">
    <source>
        <dbReference type="ARBA" id="ARBA00004308"/>
    </source>
</evidence>
<keyword evidence="10" id="KW-0472">Membrane</keyword>
<keyword evidence="5" id="KW-0479">Metal-binding</keyword>
<dbReference type="PANTHER" id="PTHR10869">
    <property type="entry name" value="PROLYL 4-HYDROXYLASE ALPHA SUBUNIT"/>
    <property type="match status" value="1"/>
</dbReference>
<dbReference type="Pfam" id="PF01549">
    <property type="entry name" value="ShK"/>
    <property type="match status" value="3"/>
</dbReference>
<evidence type="ECO:0000313" key="14">
    <source>
        <dbReference type="EMBL" id="KAL3804667.1"/>
    </source>
</evidence>
<dbReference type="InterPro" id="IPR006620">
    <property type="entry name" value="Pro_4_hyd_alph"/>
</dbReference>
<dbReference type="GO" id="GO:0046872">
    <property type="term" value="F:metal ion binding"/>
    <property type="evidence" value="ECO:0007669"/>
    <property type="project" value="UniProtKB-KW"/>
</dbReference>
<dbReference type="Proteomes" id="UP001516023">
    <property type="component" value="Unassembled WGS sequence"/>
</dbReference>
<keyword evidence="7" id="KW-1133">Transmembrane helix</keyword>
<dbReference type="GO" id="GO:0016020">
    <property type="term" value="C:membrane"/>
    <property type="evidence" value="ECO:0007669"/>
    <property type="project" value="UniProtKB-SubCell"/>
</dbReference>
<feature type="compositionally biased region" description="Basic and acidic residues" evidence="11">
    <location>
        <begin position="376"/>
        <end position="389"/>
    </location>
</feature>
<sequence>MAKRDDDDDDNEIGGGTVFPPLCRDVATEHPMREATKLLLSLLFAFLSSSFLHVHISGTVAHAATVDEETCTPGGDGDGTCASPLLVVEEGVDVDDVDDEEDDDSNCIDDDESCAIYASQGACLDNPGYMTYHCSRSCGTCDAARKAIEAAEFVEEGDEIPCMDDHYQCLEWAGMGECDANPGYMLRKCKRACLVCYEGTNQFGVEQRIPRESHIENIVSYIDRSIEYMKRVWREKEFSRVRHKCRNQHEDCTYWASLGECDANPKYMQLNCAPACQTCDLLDIKHRCPIEPGNEVIWKPGDLNGLFENIVDNADGSGEYLHYNPKALSRPQIRRDGTHAPNTEKDGPWIVLLDNFVSEEEADRLVAIGKQQGYERSADVGKEKPDGSHEALVSDSRTSHNTWCQEPSCYDDPLVKPVIDRIANVTKTEVRNSEYLQLLQYEPGQYYKQHHDYIGHHLDMPCGVRILTLFIYLNDVEEGGGTSFPIPGVVVTPKKGSAVLWPSVRDDEPEQKDWRTDHEALPVIKGLKYGANAWIHSRDFKAAFKRNCH</sequence>
<evidence type="ECO:0000256" key="8">
    <source>
        <dbReference type="ARBA" id="ARBA00023002"/>
    </source>
</evidence>